<evidence type="ECO:0000256" key="1">
    <source>
        <dbReference type="SAM" id="SignalP"/>
    </source>
</evidence>
<dbReference type="GeneID" id="36561439"/>
<protein>
    <submittedName>
        <fullName evidence="2">Uncharacterized protein</fullName>
    </submittedName>
</protein>
<dbReference type="AlphaFoldDB" id="A0A2I2FUA8"/>
<dbReference type="EMBL" id="MSFO01000009">
    <property type="protein sequence ID" value="PLB44177.1"/>
    <property type="molecule type" value="Genomic_DNA"/>
</dbReference>
<feature type="signal peptide" evidence="1">
    <location>
        <begin position="1"/>
        <end position="20"/>
    </location>
</feature>
<gene>
    <name evidence="2" type="ORF">P170DRAFT_479944</name>
</gene>
<dbReference type="OrthoDB" id="4482763at2759"/>
<dbReference type="VEuPathDB" id="FungiDB:P170DRAFT_479944"/>
<proteinExistence type="predicted"/>
<evidence type="ECO:0000313" key="2">
    <source>
        <dbReference type="EMBL" id="PLB44177.1"/>
    </source>
</evidence>
<organism evidence="2 3">
    <name type="scientific">Aspergillus steynii IBT 23096</name>
    <dbReference type="NCBI Taxonomy" id="1392250"/>
    <lineage>
        <taxon>Eukaryota</taxon>
        <taxon>Fungi</taxon>
        <taxon>Dikarya</taxon>
        <taxon>Ascomycota</taxon>
        <taxon>Pezizomycotina</taxon>
        <taxon>Eurotiomycetes</taxon>
        <taxon>Eurotiomycetidae</taxon>
        <taxon>Eurotiales</taxon>
        <taxon>Aspergillaceae</taxon>
        <taxon>Aspergillus</taxon>
        <taxon>Aspergillus subgen. Circumdati</taxon>
    </lineage>
</organism>
<keyword evidence="1" id="KW-0732">Signal</keyword>
<comment type="caution">
    <text evidence="2">The sequence shown here is derived from an EMBL/GenBank/DDBJ whole genome shotgun (WGS) entry which is preliminary data.</text>
</comment>
<sequence>MKFTATIVAAALAFTGSVSAATCTPGLDYCTDVLQDVDGANKDAIRQELRNKGEVFLSNAPGVWSGLLFHCNNDHSISLADKCAGGCINAGAGKSDICNHDASDWL</sequence>
<keyword evidence="3" id="KW-1185">Reference proteome</keyword>
<reference evidence="2 3" key="1">
    <citation type="submission" date="2016-12" db="EMBL/GenBank/DDBJ databases">
        <title>The genomes of Aspergillus section Nigri reveals drivers in fungal speciation.</title>
        <authorList>
            <consortium name="DOE Joint Genome Institute"/>
            <person name="Vesth T.C."/>
            <person name="Nybo J."/>
            <person name="Theobald S."/>
            <person name="Brandl J."/>
            <person name="Frisvad J.C."/>
            <person name="Nielsen K.F."/>
            <person name="Lyhne E.K."/>
            <person name="Kogle M.E."/>
            <person name="Kuo A."/>
            <person name="Riley R."/>
            <person name="Clum A."/>
            <person name="Nolan M."/>
            <person name="Lipzen A."/>
            <person name="Salamov A."/>
            <person name="Henrissat B."/>
            <person name="Wiebenga A."/>
            <person name="De Vries R.P."/>
            <person name="Grigoriev I.V."/>
            <person name="Mortensen U.H."/>
            <person name="Andersen M.R."/>
            <person name="Baker S.E."/>
        </authorList>
    </citation>
    <scope>NUCLEOTIDE SEQUENCE [LARGE SCALE GENOMIC DNA]</scope>
    <source>
        <strain evidence="2 3">IBT 23096</strain>
    </source>
</reference>
<feature type="chain" id="PRO_5014171173" evidence="1">
    <location>
        <begin position="21"/>
        <end position="106"/>
    </location>
</feature>
<dbReference type="RefSeq" id="XP_024699479.1">
    <property type="nucleotide sequence ID" value="XM_024853741.1"/>
</dbReference>
<evidence type="ECO:0000313" key="3">
    <source>
        <dbReference type="Proteomes" id="UP000234275"/>
    </source>
</evidence>
<accession>A0A2I2FUA8</accession>
<name>A0A2I2FUA8_9EURO</name>
<dbReference type="Proteomes" id="UP000234275">
    <property type="component" value="Unassembled WGS sequence"/>
</dbReference>